<sequence length="387" mass="42697">MQAVGQPRHFRGTHRSPSTMLQFLCLLVLLASDGLAGAPGPSETEIRSMRLPQHARVLISSQEDFDCAGKLFGFYPDTKSNCKVVHICHPDLSIRSFFSGKIFSLYCAGDTAFDQRTLTCRRTDIEIPCLGVPTMFENGSPFSGFVRRVVDPIMKIMNFNDVERSEVLRGSTTDAATSSPKKPSYFPFKTLHQLSQNILESAKTKFKGPSAEATAFNRRIDIVSGETNSTEENNHSSEETMATTSFPEGVEDSFEVTTSMPMDSMLDETGASSETTGDLLFRSSNLVDDFHVTNTGLVSHPTHRVERSVTEGGLNDIGTESIAESEFTTAMPGDLWMDGMLVQIDNWNPVYVDAPPEFIEKYSQESDEDEDIDNSSEEVVFTTPASV</sequence>
<evidence type="ECO:0000313" key="4">
    <source>
        <dbReference type="Proteomes" id="UP000694843"/>
    </source>
</evidence>
<dbReference type="Proteomes" id="UP000694843">
    <property type="component" value="Unplaced"/>
</dbReference>
<organism evidence="4 5">
    <name type="scientific">Hyalella azteca</name>
    <name type="common">Amphipod</name>
    <dbReference type="NCBI Taxonomy" id="294128"/>
    <lineage>
        <taxon>Eukaryota</taxon>
        <taxon>Metazoa</taxon>
        <taxon>Ecdysozoa</taxon>
        <taxon>Arthropoda</taxon>
        <taxon>Crustacea</taxon>
        <taxon>Multicrustacea</taxon>
        <taxon>Malacostraca</taxon>
        <taxon>Eumalacostraca</taxon>
        <taxon>Peracarida</taxon>
        <taxon>Amphipoda</taxon>
        <taxon>Senticaudata</taxon>
        <taxon>Talitrida</taxon>
        <taxon>Talitroidea</taxon>
        <taxon>Hyalellidae</taxon>
        <taxon>Hyalella</taxon>
    </lineage>
</organism>
<evidence type="ECO:0000259" key="3">
    <source>
        <dbReference type="Pfam" id="PF01607"/>
    </source>
</evidence>
<gene>
    <name evidence="5" type="primary">LOC125178402</name>
</gene>
<feature type="signal peptide" evidence="2">
    <location>
        <begin position="1"/>
        <end position="36"/>
    </location>
</feature>
<evidence type="ECO:0000256" key="1">
    <source>
        <dbReference type="SAM" id="MobiDB-lite"/>
    </source>
</evidence>
<dbReference type="GO" id="GO:0008061">
    <property type="term" value="F:chitin binding"/>
    <property type="evidence" value="ECO:0007669"/>
    <property type="project" value="InterPro"/>
</dbReference>
<feature type="region of interest" description="Disordered" evidence="1">
    <location>
        <begin position="363"/>
        <end position="387"/>
    </location>
</feature>
<protein>
    <submittedName>
        <fullName evidence="5">Uncharacterized protein LOC125178402</fullName>
    </submittedName>
</protein>
<dbReference type="InterPro" id="IPR036508">
    <property type="entry name" value="Chitin-bd_dom_sf"/>
</dbReference>
<feature type="chain" id="PRO_5038136841" evidence="2">
    <location>
        <begin position="37"/>
        <end position="387"/>
    </location>
</feature>
<accession>A0A979FMR7</accession>
<evidence type="ECO:0000256" key="2">
    <source>
        <dbReference type="SAM" id="SignalP"/>
    </source>
</evidence>
<dbReference type="KEGG" id="hazt:125178402"/>
<keyword evidence="4" id="KW-1185">Reference proteome</keyword>
<proteinExistence type="predicted"/>
<dbReference type="GeneID" id="125178402"/>
<dbReference type="InterPro" id="IPR002557">
    <property type="entry name" value="Chitin-bd_dom"/>
</dbReference>
<keyword evidence="2" id="KW-0732">Signal</keyword>
<evidence type="ECO:0000313" key="5">
    <source>
        <dbReference type="RefSeq" id="XP_047738017.1"/>
    </source>
</evidence>
<dbReference type="RefSeq" id="XP_047738017.1">
    <property type="nucleotide sequence ID" value="XM_047882061.1"/>
</dbReference>
<feature type="region of interest" description="Disordered" evidence="1">
    <location>
        <begin position="225"/>
        <end position="244"/>
    </location>
</feature>
<reference evidence="5" key="1">
    <citation type="submission" date="2025-08" db="UniProtKB">
        <authorList>
            <consortium name="RefSeq"/>
        </authorList>
    </citation>
    <scope>IDENTIFICATION</scope>
    <source>
        <tissue evidence="5">Whole organism</tissue>
    </source>
</reference>
<dbReference type="SUPFAM" id="SSF57625">
    <property type="entry name" value="Invertebrate chitin-binding proteins"/>
    <property type="match status" value="1"/>
</dbReference>
<dbReference type="Pfam" id="PF01607">
    <property type="entry name" value="CBM_14"/>
    <property type="match status" value="1"/>
</dbReference>
<feature type="compositionally biased region" description="Acidic residues" evidence="1">
    <location>
        <begin position="365"/>
        <end position="376"/>
    </location>
</feature>
<feature type="domain" description="Chitin-binding type-2" evidence="3">
    <location>
        <begin position="67"/>
        <end position="124"/>
    </location>
</feature>
<name>A0A979FMR7_HYAAZ</name>
<dbReference type="GO" id="GO:0005576">
    <property type="term" value="C:extracellular region"/>
    <property type="evidence" value="ECO:0007669"/>
    <property type="project" value="InterPro"/>
</dbReference>
<dbReference type="AlphaFoldDB" id="A0A979FMR7"/>